<feature type="binding site" evidence="5">
    <location>
        <begin position="84"/>
        <end position="87"/>
    </location>
    <ligand>
        <name>AMP</name>
        <dbReference type="ChEBI" id="CHEBI:456215"/>
    </ligand>
</feature>
<feature type="binding site" evidence="5">
    <location>
        <position position="170"/>
    </location>
    <ligand>
        <name>AMP</name>
        <dbReference type="ChEBI" id="CHEBI:456215"/>
    </ligand>
</feature>
<dbReference type="PROSITE" id="PS00113">
    <property type="entry name" value="ADENYLATE_KINASE"/>
    <property type="match status" value="1"/>
</dbReference>
<dbReference type="InterPro" id="IPR027417">
    <property type="entry name" value="P-loop_NTPase"/>
</dbReference>
<dbReference type="GO" id="GO:0008270">
    <property type="term" value="F:zinc ion binding"/>
    <property type="evidence" value="ECO:0007669"/>
    <property type="project" value="UniProtKB-UniRule"/>
</dbReference>
<feature type="binding site" evidence="5">
    <location>
        <position position="129"/>
    </location>
    <ligand>
        <name>Zn(2+)</name>
        <dbReference type="ChEBI" id="CHEBI:29105"/>
        <note>structural</note>
    </ligand>
</feature>
<dbReference type="InterPro" id="IPR000850">
    <property type="entry name" value="Adenylat/UMP-CMP_kin"/>
</dbReference>
<evidence type="ECO:0000256" key="2">
    <source>
        <dbReference type="ARBA" id="ARBA00022727"/>
    </source>
</evidence>
<evidence type="ECO:0000259" key="8">
    <source>
        <dbReference type="Pfam" id="PF05191"/>
    </source>
</evidence>
<dbReference type="NCBIfam" id="TIGR01351">
    <property type="entry name" value="adk"/>
    <property type="match status" value="1"/>
</dbReference>
<accession>A0A1V4QGD1</accession>
<evidence type="ECO:0000256" key="5">
    <source>
        <dbReference type="HAMAP-Rule" id="MF_00235"/>
    </source>
</evidence>
<dbReference type="HAMAP" id="MF_00235">
    <property type="entry name" value="Adenylate_kinase_Adk"/>
    <property type="match status" value="1"/>
</dbReference>
<feature type="binding site" evidence="5">
    <location>
        <position position="149"/>
    </location>
    <ligand>
        <name>Zn(2+)</name>
        <dbReference type="ChEBI" id="CHEBI:29105"/>
        <note>structural</note>
    </ligand>
</feature>
<feature type="binding site" evidence="5">
    <location>
        <begin position="57"/>
        <end position="59"/>
    </location>
    <ligand>
        <name>AMP</name>
        <dbReference type="ChEBI" id="CHEBI:456215"/>
    </ligand>
</feature>
<feature type="region of interest" description="LID" evidence="5">
    <location>
        <begin position="125"/>
        <end position="162"/>
    </location>
</feature>
<gene>
    <name evidence="5" type="primary">adk</name>
    <name evidence="9" type="ORF">BXT86_01565</name>
</gene>
<comment type="catalytic activity">
    <reaction evidence="5 7">
        <text>AMP + ATP = 2 ADP</text>
        <dbReference type="Rhea" id="RHEA:12973"/>
        <dbReference type="ChEBI" id="CHEBI:30616"/>
        <dbReference type="ChEBI" id="CHEBI:456215"/>
        <dbReference type="ChEBI" id="CHEBI:456216"/>
        <dbReference type="EC" id="2.7.4.3"/>
    </reaction>
</comment>
<comment type="pathway">
    <text evidence="5">Purine metabolism; AMP biosynthesis via salvage pathway; AMP from ADP: step 1/1.</text>
</comment>
<keyword evidence="3 5" id="KW-0547">Nucleotide-binding</keyword>
<comment type="subcellular location">
    <subcellularLocation>
        <location evidence="5 7">Cytoplasm</location>
    </subcellularLocation>
</comment>
<dbReference type="EMBL" id="MUKB01000019">
    <property type="protein sequence ID" value="OPX18374.1"/>
    <property type="molecule type" value="Genomic_DNA"/>
</dbReference>
<dbReference type="Pfam" id="PF00406">
    <property type="entry name" value="ADK"/>
    <property type="match status" value="1"/>
</dbReference>
<sequence length="218" mass="25292">MRIVLFGPPGVGKGTQAELLADRYHLIKFSMGDMLRQEVAVNSSVGRRAEPFLKAGHLVPDNIIFDMVNNFLIEYQNQDILFDGFPRNLNQARTLEQSLAQLSQKIDIALELYLPDQEIIKRLENRRYCPSCGRIYNCLTDPPKIKGVCDECGKKLIKREDDQESVIRRRLEVYEQETRPLTEYYKELNVYKKIDASVTKEQIFKKISEIINGYTDKK</sequence>
<feature type="binding site" evidence="5">
    <location>
        <begin position="10"/>
        <end position="15"/>
    </location>
    <ligand>
        <name>ATP</name>
        <dbReference type="ChEBI" id="CHEBI:30616"/>
    </ligand>
</feature>
<dbReference type="InterPro" id="IPR033690">
    <property type="entry name" value="Adenylat_kinase_CS"/>
</dbReference>
<dbReference type="PANTHER" id="PTHR23359">
    <property type="entry name" value="NUCLEOTIDE KINASE"/>
    <property type="match status" value="1"/>
</dbReference>
<dbReference type="NCBIfam" id="NF001381">
    <property type="entry name" value="PRK00279.1-3"/>
    <property type="match status" value="1"/>
</dbReference>
<evidence type="ECO:0000256" key="7">
    <source>
        <dbReference type="RuleBase" id="RU003331"/>
    </source>
</evidence>
<keyword evidence="5 7" id="KW-0067">ATP-binding</keyword>
<reference evidence="10" key="1">
    <citation type="submission" date="2017-01" db="EMBL/GenBank/DDBJ databases">
        <title>Novel pathways for hydrocarbon cycling and metabolic interdependencies in hydrothermal sediment communities.</title>
        <authorList>
            <person name="Dombrowski N."/>
            <person name="Seitz K."/>
            <person name="Teske A."/>
            <person name="Baker B."/>
        </authorList>
    </citation>
    <scope>NUCLEOTIDE SEQUENCE [LARGE SCALE GENOMIC DNA]</scope>
</reference>
<keyword evidence="5" id="KW-0862">Zinc</keyword>
<dbReference type="PRINTS" id="PR00094">
    <property type="entry name" value="ADENYLTKNASE"/>
</dbReference>
<dbReference type="Pfam" id="PF05191">
    <property type="entry name" value="ADK_lid"/>
    <property type="match status" value="1"/>
</dbReference>
<keyword evidence="1 5" id="KW-0808">Transferase</keyword>
<feature type="domain" description="Adenylate kinase active site lid" evidence="8">
    <location>
        <begin position="126"/>
        <end position="161"/>
    </location>
</feature>
<feature type="binding site" evidence="5">
    <location>
        <position position="159"/>
    </location>
    <ligand>
        <name>AMP</name>
        <dbReference type="ChEBI" id="CHEBI:456215"/>
    </ligand>
</feature>
<feature type="binding site" evidence="5">
    <location>
        <position position="126"/>
    </location>
    <ligand>
        <name>ATP</name>
        <dbReference type="ChEBI" id="CHEBI:30616"/>
    </ligand>
</feature>
<dbReference type="CDD" id="cd01428">
    <property type="entry name" value="ADK"/>
    <property type="match status" value="1"/>
</dbReference>
<dbReference type="Gene3D" id="3.40.50.300">
    <property type="entry name" value="P-loop containing nucleotide triphosphate hydrolases"/>
    <property type="match status" value="1"/>
</dbReference>
<name>A0A1V4QGD1_UNCW3</name>
<feature type="binding site" evidence="5">
    <location>
        <begin position="135"/>
        <end position="136"/>
    </location>
    <ligand>
        <name>ATP</name>
        <dbReference type="ChEBI" id="CHEBI:30616"/>
    </ligand>
</feature>
<comment type="function">
    <text evidence="5">Catalyzes the reversible transfer of the terminal phosphate group between ATP and AMP. Plays an important role in cellular energy homeostasis and in adenine nucleotide metabolism.</text>
</comment>
<evidence type="ECO:0000256" key="3">
    <source>
        <dbReference type="ARBA" id="ARBA00022741"/>
    </source>
</evidence>
<comment type="caution">
    <text evidence="9">The sequence shown here is derived from an EMBL/GenBank/DDBJ whole genome shotgun (WGS) entry which is preliminary data.</text>
</comment>
<organism evidence="9 10">
    <name type="scientific">candidate division WOR-3 bacterium 4484_100</name>
    <dbReference type="NCBI Taxonomy" id="1936077"/>
    <lineage>
        <taxon>Bacteria</taxon>
        <taxon>Bacteria division WOR-3</taxon>
    </lineage>
</organism>
<evidence type="ECO:0000313" key="9">
    <source>
        <dbReference type="EMBL" id="OPX18374.1"/>
    </source>
</evidence>
<comment type="domain">
    <text evidence="5">Consists of three domains, a large central CORE domain and two small peripheral domains, NMPbind and LID, which undergo movements during catalysis. The LID domain closes over the site of phosphoryl transfer upon ATP binding. Assembling and dissambling the active center during each catalytic cycle provides an effective means to prevent ATP hydrolysis. Some bacteria have evolved a zinc-coordinating structure that stabilizes the LID domain.</text>
</comment>
<dbReference type="FunFam" id="3.40.50.300:FF:000106">
    <property type="entry name" value="Adenylate kinase mitochondrial"/>
    <property type="match status" value="1"/>
</dbReference>
<dbReference type="NCBIfam" id="NF011100">
    <property type="entry name" value="PRK14527.1"/>
    <property type="match status" value="1"/>
</dbReference>
<dbReference type="GO" id="GO:0044209">
    <property type="term" value="P:AMP salvage"/>
    <property type="evidence" value="ECO:0007669"/>
    <property type="project" value="UniProtKB-UniRule"/>
</dbReference>
<comment type="subunit">
    <text evidence="5 7">Monomer.</text>
</comment>
<proteinExistence type="inferred from homology"/>
<keyword evidence="5" id="KW-0479">Metal-binding</keyword>
<feature type="binding site" evidence="5">
    <location>
        <position position="152"/>
    </location>
    <ligand>
        <name>Zn(2+)</name>
        <dbReference type="ChEBI" id="CHEBI:29105"/>
        <note>structural</note>
    </ligand>
</feature>
<feature type="region of interest" description="NMP" evidence="5">
    <location>
        <begin position="30"/>
        <end position="59"/>
    </location>
</feature>
<dbReference type="GO" id="GO:0005524">
    <property type="term" value="F:ATP binding"/>
    <property type="evidence" value="ECO:0007669"/>
    <property type="project" value="UniProtKB-UniRule"/>
</dbReference>
<keyword evidence="2 5" id="KW-0545">Nucleotide biosynthesis</keyword>
<dbReference type="EC" id="2.7.4.3" evidence="5 7"/>
<evidence type="ECO:0000256" key="4">
    <source>
        <dbReference type="ARBA" id="ARBA00022777"/>
    </source>
</evidence>
<keyword evidence="5" id="KW-0963">Cytoplasm</keyword>
<dbReference type="UniPathway" id="UPA00588">
    <property type="reaction ID" value="UER00649"/>
</dbReference>
<evidence type="ECO:0000313" key="10">
    <source>
        <dbReference type="Proteomes" id="UP000191663"/>
    </source>
</evidence>
<dbReference type="GO" id="GO:0005737">
    <property type="term" value="C:cytoplasm"/>
    <property type="evidence" value="ECO:0007669"/>
    <property type="project" value="UniProtKB-SubCell"/>
</dbReference>
<comment type="similarity">
    <text evidence="5 6">Belongs to the adenylate kinase family.</text>
</comment>
<keyword evidence="4 5" id="KW-0418">Kinase</keyword>
<evidence type="ECO:0000256" key="1">
    <source>
        <dbReference type="ARBA" id="ARBA00022679"/>
    </source>
</evidence>
<dbReference type="InterPro" id="IPR007862">
    <property type="entry name" value="Adenylate_kinase_lid-dom"/>
</dbReference>
<comment type="caution">
    <text evidence="5">Lacks conserved residue(s) required for the propagation of feature annotation.</text>
</comment>
<protein>
    <recommendedName>
        <fullName evidence="5 7">Adenylate kinase</fullName>
        <shortName evidence="5">AK</shortName>
        <ecNumber evidence="5 7">2.7.4.3</ecNumber>
    </recommendedName>
    <alternativeName>
        <fullName evidence="5">ATP-AMP transphosphorylase</fullName>
    </alternativeName>
    <alternativeName>
        <fullName evidence="5">ATP:AMP phosphotransferase</fullName>
    </alternativeName>
    <alternativeName>
        <fullName evidence="5">Adenylate monophosphate kinase</fullName>
    </alternativeName>
</protein>
<dbReference type="SUPFAM" id="SSF52540">
    <property type="entry name" value="P-loop containing nucleoside triphosphate hydrolases"/>
    <property type="match status" value="1"/>
</dbReference>
<feature type="binding site" evidence="5">
    <location>
        <position position="132"/>
    </location>
    <ligand>
        <name>Zn(2+)</name>
        <dbReference type="ChEBI" id="CHEBI:29105"/>
        <note>structural</note>
    </ligand>
</feature>
<feature type="binding site" evidence="5">
    <location>
        <position position="36"/>
    </location>
    <ligand>
        <name>AMP</name>
        <dbReference type="ChEBI" id="CHEBI:456215"/>
    </ligand>
</feature>
<feature type="binding site" evidence="5">
    <location>
        <position position="198"/>
    </location>
    <ligand>
        <name>ATP</name>
        <dbReference type="ChEBI" id="CHEBI:30616"/>
    </ligand>
</feature>
<dbReference type="Proteomes" id="UP000191663">
    <property type="component" value="Unassembled WGS sequence"/>
</dbReference>
<evidence type="ECO:0000256" key="6">
    <source>
        <dbReference type="RuleBase" id="RU003330"/>
    </source>
</evidence>
<dbReference type="GO" id="GO:0004017">
    <property type="term" value="F:AMP kinase activity"/>
    <property type="evidence" value="ECO:0007669"/>
    <property type="project" value="UniProtKB-UniRule"/>
</dbReference>
<dbReference type="AlphaFoldDB" id="A0A1V4QGD1"/>
<feature type="binding site" evidence="5">
    <location>
        <position position="91"/>
    </location>
    <ligand>
        <name>AMP</name>
        <dbReference type="ChEBI" id="CHEBI:456215"/>
    </ligand>
</feature>
<dbReference type="InterPro" id="IPR006259">
    <property type="entry name" value="Adenyl_kin_sub"/>
</dbReference>